<feature type="compositionally biased region" description="Pro residues" evidence="1">
    <location>
        <begin position="151"/>
        <end position="162"/>
    </location>
</feature>
<evidence type="ECO:0000256" key="1">
    <source>
        <dbReference type="SAM" id="MobiDB-lite"/>
    </source>
</evidence>
<feature type="compositionally biased region" description="Basic residues" evidence="1">
    <location>
        <begin position="7"/>
        <end position="29"/>
    </location>
</feature>
<reference evidence="2" key="1">
    <citation type="submission" date="2020-05" db="EMBL/GenBank/DDBJ databases">
        <title>WGS assembly of Panicum virgatum.</title>
        <authorList>
            <person name="Lovell J.T."/>
            <person name="Jenkins J."/>
            <person name="Shu S."/>
            <person name="Juenger T.E."/>
            <person name="Schmutz J."/>
        </authorList>
    </citation>
    <scope>NUCLEOTIDE SEQUENCE</scope>
    <source>
        <strain evidence="2">AP13</strain>
    </source>
</reference>
<proteinExistence type="predicted"/>
<comment type="caution">
    <text evidence="2">The sequence shown here is derived from an EMBL/GenBank/DDBJ whole genome shotgun (WGS) entry which is preliminary data.</text>
</comment>
<feature type="compositionally biased region" description="Basic residues" evidence="1">
    <location>
        <begin position="93"/>
        <end position="118"/>
    </location>
</feature>
<evidence type="ECO:0000313" key="3">
    <source>
        <dbReference type="Proteomes" id="UP000823388"/>
    </source>
</evidence>
<dbReference type="EMBL" id="CM029039">
    <property type="protein sequence ID" value="KAG2642820.1"/>
    <property type="molecule type" value="Genomic_DNA"/>
</dbReference>
<evidence type="ECO:0000313" key="2">
    <source>
        <dbReference type="EMBL" id="KAG2642820.1"/>
    </source>
</evidence>
<feature type="region of interest" description="Disordered" evidence="1">
    <location>
        <begin position="134"/>
        <end position="240"/>
    </location>
</feature>
<feature type="region of interest" description="Disordered" evidence="1">
    <location>
        <begin position="1"/>
        <end position="118"/>
    </location>
</feature>
<protein>
    <submittedName>
        <fullName evidence="2">Uncharacterized protein</fullName>
    </submittedName>
</protein>
<name>A0A8T0W5K6_PANVG</name>
<feature type="compositionally biased region" description="Basic residues" evidence="1">
    <location>
        <begin position="60"/>
        <end position="77"/>
    </location>
</feature>
<sequence>MPCAPRRGARHPGGRARHAPRRAPRRHLHQPLLSRGRLSRAGLPPAGHIHRRAPGGAPRRPPRRRAHGDPHPHRRPAHAPAPPLPDPLPPRRLPLRRRRHGLPRRHALPRGARRRQGARRATLRLLHIEPHVAGHAALHPGAREDHRLRVPRPPGAGGPPGVPAAARSRPRRAPPGARRPRVWPPRRLGPRLPPQRRLHRQHLRRPGARDPGGVQGALRQGRLPTGVRRGPVGPLVAGRGVGGRAPVHGVARRAAGRVRPVRVLRQRRHAVDAEDRRAGRRAGGQRPEVPVGGAVPQRQGQQRVLLQWREDDGRPRRRRRRPAELPAGGVRGEDEGRGARGAGVGAAGGDPGPPRRRGLPDALRVELGAGGRDRGRAGAGVAAVRRAADERGEAGVGARRAGAAGAREGGRRGGAAGGGGRGGQGADGGGTGAPWRGRERASCGRRRCRSWWWTVHESVIVSCVCVTAALFSSRKFLCFSTIALLFLFNN</sequence>
<dbReference type="AlphaFoldDB" id="A0A8T0W5K6"/>
<feature type="compositionally biased region" description="Gly residues" evidence="1">
    <location>
        <begin position="412"/>
        <end position="432"/>
    </location>
</feature>
<feature type="compositionally biased region" description="Low complexity" evidence="1">
    <location>
        <begin position="32"/>
        <end position="43"/>
    </location>
</feature>
<feature type="compositionally biased region" description="Low complexity" evidence="1">
    <location>
        <begin position="221"/>
        <end position="240"/>
    </location>
</feature>
<organism evidence="2 3">
    <name type="scientific">Panicum virgatum</name>
    <name type="common">Blackwell switchgrass</name>
    <dbReference type="NCBI Taxonomy" id="38727"/>
    <lineage>
        <taxon>Eukaryota</taxon>
        <taxon>Viridiplantae</taxon>
        <taxon>Streptophyta</taxon>
        <taxon>Embryophyta</taxon>
        <taxon>Tracheophyta</taxon>
        <taxon>Spermatophyta</taxon>
        <taxon>Magnoliopsida</taxon>
        <taxon>Liliopsida</taxon>
        <taxon>Poales</taxon>
        <taxon>Poaceae</taxon>
        <taxon>PACMAD clade</taxon>
        <taxon>Panicoideae</taxon>
        <taxon>Panicodae</taxon>
        <taxon>Paniceae</taxon>
        <taxon>Panicinae</taxon>
        <taxon>Panicum</taxon>
        <taxon>Panicum sect. Hiantes</taxon>
    </lineage>
</organism>
<gene>
    <name evidence="2" type="ORF">PVAP13_2KG129882</name>
</gene>
<feature type="region of interest" description="Disordered" evidence="1">
    <location>
        <begin position="266"/>
        <end position="360"/>
    </location>
</feature>
<feature type="region of interest" description="Disordered" evidence="1">
    <location>
        <begin position="391"/>
        <end position="439"/>
    </location>
</feature>
<feature type="compositionally biased region" description="Gly residues" evidence="1">
    <location>
        <begin position="339"/>
        <end position="350"/>
    </location>
</feature>
<feature type="compositionally biased region" description="Low complexity" evidence="1">
    <location>
        <begin position="396"/>
        <end position="406"/>
    </location>
</feature>
<keyword evidence="3" id="KW-1185">Reference proteome</keyword>
<feature type="compositionally biased region" description="Pro residues" evidence="1">
    <location>
        <begin position="79"/>
        <end position="92"/>
    </location>
</feature>
<feature type="compositionally biased region" description="Basic residues" evidence="1">
    <location>
        <begin position="194"/>
        <end position="206"/>
    </location>
</feature>
<accession>A0A8T0W5K6</accession>
<dbReference type="Proteomes" id="UP000823388">
    <property type="component" value="Chromosome 2K"/>
</dbReference>